<evidence type="ECO:0000313" key="1">
    <source>
        <dbReference type="EMBL" id="QBQ55726.1"/>
    </source>
</evidence>
<dbReference type="Proteomes" id="UP000294325">
    <property type="component" value="Chromosome"/>
</dbReference>
<protein>
    <submittedName>
        <fullName evidence="1">Sensory rhodopsin transducer</fullName>
    </submittedName>
</protein>
<dbReference type="RefSeq" id="WP_134358983.1">
    <property type="nucleotide sequence ID" value="NZ_CP038033.1"/>
</dbReference>
<proteinExistence type="predicted"/>
<keyword evidence="2" id="KW-1185">Reference proteome</keyword>
<dbReference type="Gene3D" id="2.60.290.11">
    <property type="entry name" value="TM1070-like"/>
    <property type="match status" value="1"/>
</dbReference>
<reference evidence="1 2" key="1">
    <citation type="submission" date="2019-03" db="EMBL/GenBank/DDBJ databases">
        <title>The genome sequence of Nitrosococcus wardiae strain D1FHST reveals the archetypal metabolic capacity of ammonia-oxidizing Gammaproteobacteria.</title>
        <authorList>
            <person name="Wang L."/>
            <person name="Lim C.K."/>
            <person name="Hanson T.E."/>
            <person name="Dang H."/>
            <person name="Klotz M.G."/>
        </authorList>
    </citation>
    <scope>NUCLEOTIDE SEQUENCE [LARGE SCALE GENOMIC DNA]</scope>
    <source>
        <strain evidence="1 2">D1FHS</strain>
    </source>
</reference>
<organism evidence="1 2">
    <name type="scientific">Nitrosococcus wardiae</name>
    <dbReference type="NCBI Taxonomy" id="1814290"/>
    <lineage>
        <taxon>Bacteria</taxon>
        <taxon>Pseudomonadati</taxon>
        <taxon>Pseudomonadota</taxon>
        <taxon>Gammaproteobacteria</taxon>
        <taxon>Chromatiales</taxon>
        <taxon>Chromatiaceae</taxon>
        <taxon>Nitrosococcus</taxon>
    </lineage>
</organism>
<dbReference type="EMBL" id="CP038033">
    <property type="protein sequence ID" value="QBQ55726.1"/>
    <property type="molecule type" value="Genomic_DNA"/>
</dbReference>
<dbReference type="Pfam" id="PF07100">
    <property type="entry name" value="ASRT"/>
    <property type="match status" value="1"/>
</dbReference>
<sequence length="125" mass="13722">MSTPIGKTLWAIAEGYIPPTSTGPAPQMTSHETACILNTTNQEAQIAITIYFSDREPAGPYQLTVPAQRTRHVRFNELKDPEPIPKDTDFASVIKSSVPIVVQHTRLDSRQAELALLSTLAYASE</sequence>
<gene>
    <name evidence="1" type="ORF">E3U44_15315</name>
</gene>
<evidence type="ECO:0000313" key="2">
    <source>
        <dbReference type="Proteomes" id="UP000294325"/>
    </source>
</evidence>
<dbReference type="InterPro" id="IPR009794">
    <property type="entry name" value="ASRT"/>
</dbReference>
<dbReference type="AlphaFoldDB" id="A0A4P7C427"/>
<dbReference type="KEGG" id="nwr:E3U44_15315"/>
<accession>A0A4P7C427</accession>
<dbReference type="InterPro" id="IPR036698">
    <property type="entry name" value="TM1070-like_sf"/>
</dbReference>
<dbReference type="PIRSF" id="PIRSF008711">
    <property type="entry name" value="UCP008711"/>
    <property type="match status" value="1"/>
</dbReference>
<name>A0A4P7C427_9GAMM</name>
<dbReference type="OrthoDB" id="512504at2"/>
<dbReference type="SUPFAM" id="SSF89232">
    <property type="entry name" value="Hypothetical protein TM1070"/>
    <property type="match status" value="1"/>
</dbReference>